<evidence type="ECO:0000313" key="11">
    <source>
        <dbReference type="EMBL" id="KAJ7977193.1"/>
    </source>
</evidence>
<dbReference type="PANTHER" id="PTHR48065">
    <property type="entry name" value="OS10G0469600 PROTEIN"/>
    <property type="match status" value="1"/>
</dbReference>
<dbReference type="EMBL" id="JARAOO010000003">
    <property type="protein sequence ID" value="KAJ7977193.1"/>
    <property type="molecule type" value="Genomic_DNA"/>
</dbReference>
<evidence type="ECO:0000256" key="8">
    <source>
        <dbReference type="ARBA" id="ARBA00038043"/>
    </source>
</evidence>
<comment type="caution">
    <text evidence="12">The sequence shown here is derived from an EMBL/GenBank/DDBJ whole genome shotgun (WGS) entry which is preliminary data.</text>
</comment>
<dbReference type="InterPro" id="IPR001611">
    <property type="entry name" value="Leu-rich_rpt"/>
</dbReference>
<keyword evidence="7" id="KW-0472">Membrane</keyword>
<dbReference type="EMBL" id="JARAOO010000003">
    <property type="protein sequence ID" value="KAJ7977196.1"/>
    <property type="molecule type" value="Genomic_DNA"/>
</dbReference>
<proteinExistence type="inferred from homology"/>
<feature type="chain" id="PRO_5042442074" evidence="9">
    <location>
        <begin position="24"/>
        <end position="173"/>
    </location>
</feature>
<protein>
    <submittedName>
        <fullName evidence="12">Leucine-rich repeat receptor-like protein kinase family protein</fullName>
    </submittedName>
</protein>
<evidence type="ECO:0000256" key="5">
    <source>
        <dbReference type="ARBA" id="ARBA00022729"/>
    </source>
</evidence>
<dbReference type="Gene3D" id="3.80.10.10">
    <property type="entry name" value="Ribonuclease Inhibitor"/>
    <property type="match status" value="1"/>
</dbReference>
<evidence type="ECO:0000256" key="7">
    <source>
        <dbReference type="ARBA" id="ARBA00023136"/>
    </source>
</evidence>
<keyword evidence="3" id="KW-0964">Secreted</keyword>
<keyword evidence="5 9" id="KW-0732">Signal</keyword>
<dbReference type="GO" id="GO:0016020">
    <property type="term" value="C:membrane"/>
    <property type="evidence" value="ECO:0007669"/>
    <property type="project" value="UniProtKB-SubCell"/>
</dbReference>
<comment type="subcellular location">
    <subcellularLocation>
        <location evidence="1">Membrane</location>
        <topology evidence="1">Peripheral membrane protein</topology>
    </subcellularLocation>
    <subcellularLocation>
        <location evidence="2">Secreted</location>
        <location evidence="2">Cell wall</location>
    </subcellularLocation>
</comment>
<keyword evidence="4" id="KW-0433">Leucine-rich repeat</keyword>
<evidence type="ECO:0000259" key="10">
    <source>
        <dbReference type="Pfam" id="PF08263"/>
    </source>
</evidence>
<keyword evidence="12" id="KW-0675">Receptor</keyword>
<keyword evidence="6" id="KW-0677">Repeat</keyword>
<dbReference type="InterPro" id="IPR013210">
    <property type="entry name" value="LRR_N_plant-typ"/>
</dbReference>
<evidence type="ECO:0000256" key="9">
    <source>
        <dbReference type="SAM" id="SignalP"/>
    </source>
</evidence>
<dbReference type="FunFam" id="3.80.10.10:FF:000400">
    <property type="entry name" value="Nuclear pore complex protein NUP107"/>
    <property type="match status" value="1"/>
</dbReference>
<reference evidence="12" key="1">
    <citation type="journal article" date="2023" name="Science">
        <title>Elucidation of the pathway for biosynthesis of saponin adjuvants from the soapbark tree.</title>
        <authorList>
            <person name="Reed J."/>
            <person name="Orme A."/>
            <person name="El-Demerdash A."/>
            <person name="Owen C."/>
            <person name="Martin L.B.B."/>
            <person name="Misra R.C."/>
            <person name="Kikuchi S."/>
            <person name="Rejzek M."/>
            <person name="Martin A.C."/>
            <person name="Harkess A."/>
            <person name="Leebens-Mack J."/>
            <person name="Louveau T."/>
            <person name="Stephenson M.J."/>
            <person name="Osbourn A."/>
        </authorList>
    </citation>
    <scope>NUCLEOTIDE SEQUENCE</scope>
    <source>
        <strain evidence="12">S10</strain>
    </source>
</reference>
<dbReference type="PANTHER" id="PTHR48065:SF29">
    <property type="entry name" value="LEUCINE-RICH REPEAT-CONTAINING N-TERMINAL PLANT-TYPE DOMAIN-CONTAINING PROTEIN"/>
    <property type="match status" value="1"/>
</dbReference>
<feature type="domain" description="Leucine-rich repeat-containing N-terminal plant-type" evidence="10">
    <location>
        <begin position="24"/>
        <end position="63"/>
    </location>
</feature>
<dbReference type="GO" id="GO:0016301">
    <property type="term" value="F:kinase activity"/>
    <property type="evidence" value="ECO:0007669"/>
    <property type="project" value="UniProtKB-KW"/>
</dbReference>
<evidence type="ECO:0000256" key="1">
    <source>
        <dbReference type="ARBA" id="ARBA00004170"/>
    </source>
</evidence>
<organism evidence="12 13">
    <name type="scientific">Quillaja saponaria</name>
    <name type="common">Soap bark tree</name>
    <dbReference type="NCBI Taxonomy" id="32244"/>
    <lineage>
        <taxon>Eukaryota</taxon>
        <taxon>Viridiplantae</taxon>
        <taxon>Streptophyta</taxon>
        <taxon>Embryophyta</taxon>
        <taxon>Tracheophyta</taxon>
        <taxon>Spermatophyta</taxon>
        <taxon>Magnoliopsida</taxon>
        <taxon>eudicotyledons</taxon>
        <taxon>Gunneridae</taxon>
        <taxon>Pentapetalae</taxon>
        <taxon>rosids</taxon>
        <taxon>fabids</taxon>
        <taxon>Fabales</taxon>
        <taxon>Quillajaceae</taxon>
        <taxon>Quillaja</taxon>
    </lineage>
</organism>
<dbReference type="Pfam" id="PF00560">
    <property type="entry name" value="LRR_1"/>
    <property type="match status" value="2"/>
</dbReference>
<dbReference type="AlphaFoldDB" id="A0AAD7VII9"/>
<evidence type="ECO:0000313" key="13">
    <source>
        <dbReference type="Proteomes" id="UP001163823"/>
    </source>
</evidence>
<dbReference type="Proteomes" id="UP001163823">
    <property type="component" value="Chromosome 3"/>
</dbReference>
<name>A0AAD7VII9_QUISA</name>
<dbReference type="InterPro" id="IPR032675">
    <property type="entry name" value="LRR_dom_sf"/>
</dbReference>
<dbReference type="KEGG" id="qsa:O6P43_006857"/>
<evidence type="ECO:0000256" key="3">
    <source>
        <dbReference type="ARBA" id="ARBA00022512"/>
    </source>
</evidence>
<dbReference type="Pfam" id="PF08263">
    <property type="entry name" value="LRRNT_2"/>
    <property type="match status" value="1"/>
</dbReference>
<evidence type="ECO:0000256" key="2">
    <source>
        <dbReference type="ARBA" id="ARBA00004191"/>
    </source>
</evidence>
<accession>A0AAD7VII9</accession>
<feature type="signal peptide" evidence="9">
    <location>
        <begin position="1"/>
        <end position="23"/>
    </location>
</feature>
<evidence type="ECO:0000313" key="12">
    <source>
        <dbReference type="EMBL" id="KAJ7977196.1"/>
    </source>
</evidence>
<gene>
    <name evidence="11" type="ORF">O6P43_006857</name>
    <name evidence="12" type="ORF">O6P43_006860</name>
</gene>
<keyword evidence="13" id="KW-1185">Reference proteome</keyword>
<keyword evidence="12" id="KW-0808">Transferase</keyword>
<evidence type="ECO:0000256" key="4">
    <source>
        <dbReference type="ARBA" id="ARBA00022614"/>
    </source>
</evidence>
<dbReference type="SUPFAM" id="SSF52058">
    <property type="entry name" value="L domain-like"/>
    <property type="match status" value="1"/>
</dbReference>
<keyword evidence="3" id="KW-0134">Cell wall</keyword>
<sequence length="173" mass="18870">MKKNFQKILHCLILSCILIEISAQREAAALINWKESLNTASLPSWNLSNTSGSPCKWTGISCNEASSIVEIINLSNSSLGGTLNRFDFSAFPSLTSLNLSSNTLVGEIPRGIGNATKLIRLDLARNNFTNSIPIEIGNLLEFDMSLMNQIPSQLSNLQKLQLLDLGGNYLRGS</sequence>
<comment type="similarity">
    <text evidence="8">Belongs to the polygalacturonase-inhibiting protein family.</text>
</comment>
<keyword evidence="12" id="KW-0418">Kinase</keyword>
<dbReference type="KEGG" id="qsa:O6P43_006860"/>
<evidence type="ECO:0000256" key="6">
    <source>
        <dbReference type="ARBA" id="ARBA00022737"/>
    </source>
</evidence>